<gene>
    <name evidence="2" type="primary">cwlH</name>
    <name evidence="2" type="ORF">ERS852478_03246</name>
</gene>
<dbReference type="EMBL" id="CYZN01000029">
    <property type="protein sequence ID" value="CUO58005.1"/>
    <property type="molecule type" value="Genomic_DNA"/>
</dbReference>
<dbReference type="PROSITE" id="PS50911">
    <property type="entry name" value="CHAP"/>
    <property type="match status" value="1"/>
</dbReference>
<organism evidence="2 3">
    <name type="scientific">Blautia wexlerae</name>
    <dbReference type="NCBI Taxonomy" id="418240"/>
    <lineage>
        <taxon>Bacteria</taxon>
        <taxon>Bacillati</taxon>
        <taxon>Bacillota</taxon>
        <taxon>Clostridia</taxon>
        <taxon>Lachnospirales</taxon>
        <taxon>Lachnospiraceae</taxon>
        <taxon>Blautia</taxon>
    </lineage>
</organism>
<dbReference type="Gene3D" id="3.90.1720.10">
    <property type="entry name" value="endopeptidase domain like (from Nostoc punctiforme)"/>
    <property type="match status" value="1"/>
</dbReference>
<dbReference type="SUPFAM" id="SSF54001">
    <property type="entry name" value="Cysteine proteinases"/>
    <property type="match status" value="1"/>
</dbReference>
<dbReference type="InterPro" id="IPR007921">
    <property type="entry name" value="CHAP_dom"/>
</dbReference>
<sequence>MATASTIIKTASNEIGVKETGNNNVKYNTEYYGKAVNGDAYPWCAVFVWWVFKHSGASSIFYGGGKTASVYEIWRYYNSLGRVYSSPKVGDLAIITTSAGGTYGHVGIVKSVSGNTYVTIDGNSKDQVRTTNRTVGSPKASFCRPAYGSGSGSSTNLSMGSSGTDVKDMQKKLIALGYSCGSSGADGSFGQGTYNAVCNFQRDHGLTVDGVIGPTTRSKINSAYSNLGGSSSGTNLSMGSSGTDVKNMQKKLIALGYSCGSSGADGIFGQGTYNAVCKFQKANGLSVDGIIGPATRAKINALYAKL</sequence>
<dbReference type="Proteomes" id="UP000095431">
    <property type="component" value="Unassembled WGS sequence"/>
</dbReference>
<evidence type="ECO:0000313" key="2">
    <source>
        <dbReference type="EMBL" id="CUO58005.1"/>
    </source>
</evidence>
<accession>A0A174GC70</accession>
<dbReference type="InterPro" id="IPR036365">
    <property type="entry name" value="PGBD-like_sf"/>
</dbReference>
<dbReference type="GO" id="GO:0008745">
    <property type="term" value="F:N-acetylmuramoyl-L-alanine amidase activity"/>
    <property type="evidence" value="ECO:0007669"/>
    <property type="project" value="UniProtKB-EC"/>
</dbReference>
<dbReference type="Pfam" id="PF01471">
    <property type="entry name" value="PG_binding_1"/>
    <property type="match status" value="2"/>
</dbReference>
<dbReference type="RefSeq" id="WP_022380853.1">
    <property type="nucleotide sequence ID" value="NZ_BTHH01000028.1"/>
</dbReference>
<evidence type="ECO:0000259" key="1">
    <source>
        <dbReference type="PROSITE" id="PS50911"/>
    </source>
</evidence>
<dbReference type="InterPro" id="IPR036366">
    <property type="entry name" value="PGBDSf"/>
</dbReference>
<evidence type="ECO:0000313" key="3">
    <source>
        <dbReference type="Proteomes" id="UP000095431"/>
    </source>
</evidence>
<reference evidence="2 3" key="1">
    <citation type="submission" date="2015-09" db="EMBL/GenBank/DDBJ databases">
        <authorList>
            <consortium name="Pathogen Informatics"/>
        </authorList>
    </citation>
    <scope>NUCLEOTIDE SEQUENCE [LARGE SCALE GENOMIC DNA]</scope>
    <source>
        <strain evidence="2 3">2789STDY5834863</strain>
    </source>
</reference>
<dbReference type="EC" id="3.5.1.28" evidence="2"/>
<name>A0A174GC70_9FIRM</name>
<dbReference type="Pfam" id="PF05257">
    <property type="entry name" value="CHAP"/>
    <property type="match status" value="1"/>
</dbReference>
<dbReference type="AlphaFoldDB" id="A0A174GC70"/>
<dbReference type="InterPro" id="IPR002477">
    <property type="entry name" value="Peptidoglycan-bd-like"/>
</dbReference>
<dbReference type="SUPFAM" id="SSF47090">
    <property type="entry name" value="PGBD-like"/>
    <property type="match status" value="2"/>
</dbReference>
<feature type="domain" description="Peptidase C51" evidence="1">
    <location>
        <begin position="19"/>
        <end position="144"/>
    </location>
</feature>
<keyword evidence="2" id="KW-0378">Hydrolase</keyword>
<dbReference type="Gene3D" id="1.10.101.10">
    <property type="entry name" value="PGBD-like superfamily/PGBD"/>
    <property type="match status" value="2"/>
</dbReference>
<proteinExistence type="predicted"/>
<dbReference type="InterPro" id="IPR038765">
    <property type="entry name" value="Papain-like_cys_pep_sf"/>
</dbReference>
<dbReference type="PANTHER" id="PTHR41533">
    <property type="entry name" value="L,D-TRANSPEPTIDASE HI_1667-RELATED"/>
    <property type="match status" value="1"/>
</dbReference>
<protein>
    <submittedName>
        <fullName evidence="2">N-acetylmuramoyl-L-alanine amidase CwlH</fullName>
        <ecNumber evidence="2">3.5.1.28</ecNumber>
    </submittedName>
</protein>
<dbReference type="InterPro" id="IPR052905">
    <property type="entry name" value="LD-transpeptidase_YkuD-like"/>
</dbReference>
<dbReference type="PANTHER" id="PTHR41533:SF1">
    <property type="entry name" value="L,D-TRANSPEPTIDASE YCBB-RELATED"/>
    <property type="match status" value="1"/>
</dbReference>